<sequence>MKLNIKFLRGSISNKINRSITWKLFIVTFIVFIIFISTNFLIQSLFFEKFYVSKKKANLQDGIQKFKISYNKAKTQEKEMELIKEFEESNNAKLAILDNNGNLKFIVKSNNEKADNLKIRIINEVIKSWTISSDIMEIMKKEDKTITRITSKKSNEVRTLVIATSNVNKGNIIFAISSLQPVNEASLVIKEFYFYFYIGAVILIIILSLLYSNMISKPLLKINETASKMAALDFSEKCYIKREDEIGNLSNTLNFLSENLNEALTSLKEANIKLENDIEKERALEKMRKEFVAAVSHELKTPISLIEGYAEGIKDGIFESDDKDYYIDIIIDESKRMGNLVYDMLDLSQLESGNFKLVKEEFFAHKLIESTIKRFSAPIENNFIDFKLNLEQDIKIYADWRRIEQVLINFITNAIRHTGEHGYIKISLERLENNKALVYVENSGKQIPEDEMDKIWSKFYKIDKSGNRKLGGTGVGLAIVKNILMLHGYDYGVKNINNGVRFYFIVSLYKASSKK</sequence>
<evidence type="ECO:0000256" key="2">
    <source>
        <dbReference type="ARBA" id="ARBA00004370"/>
    </source>
</evidence>
<dbReference type="InterPro" id="IPR036097">
    <property type="entry name" value="HisK_dim/P_sf"/>
</dbReference>
<dbReference type="PROSITE" id="PS50109">
    <property type="entry name" value="HIS_KIN"/>
    <property type="match status" value="1"/>
</dbReference>
<dbReference type="Gene3D" id="1.10.287.130">
    <property type="match status" value="1"/>
</dbReference>
<evidence type="ECO:0000256" key="1">
    <source>
        <dbReference type="ARBA" id="ARBA00000085"/>
    </source>
</evidence>
<dbReference type="Proteomes" id="UP000033115">
    <property type="component" value="Chromosome"/>
</dbReference>
<dbReference type="Pfam" id="PF00512">
    <property type="entry name" value="HisKA"/>
    <property type="match status" value="1"/>
</dbReference>
<dbReference type="EC" id="2.7.13.3" evidence="3"/>
<dbReference type="KEGG" id="csq:CSCA_0334"/>
<dbReference type="RefSeq" id="WP_029160520.1">
    <property type="nucleotide sequence ID" value="NZ_CP009933.1"/>
</dbReference>
<dbReference type="InterPro" id="IPR003660">
    <property type="entry name" value="HAMP_dom"/>
</dbReference>
<evidence type="ECO:0000256" key="9">
    <source>
        <dbReference type="SAM" id="Phobius"/>
    </source>
</evidence>
<dbReference type="GO" id="GO:0005886">
    <property type="term" value="C:plasma membrane"/>
    <property type="evidence" value="ECO:0007669"/>
    <property type="project" value="TreeGrafter"/>
</dbReference>
<keyword evidence="6 12" id="KW-0418">Kinase</keyword>
<keyword evidence="5" id="KW-0808">Transferase</keyword>
<dbReference type="AlphaFoldDB" id="A0A0E3M779"/>
<dbReference type="Pfam" id="PF02518">
    <property type="entry name" value="HATPase_c"/>
    <property type="match status" value="1"/>
</dbReference>
<dbReference type="InterPro" id="IPR003594">
    <property type="entry name" value="HATPase_dom"/>
</dbReference>
<organism evidence="12 13">
    <name type="scientific">Clostridium scatologenes</name>
    <dbReference type="NCBI Taxonomy" id="1548"/>
    <lineage>
        <taxon>Bacteria</taxon>
        <taxon>Bacillati</taxon>
        <taxon>Bacillota</taxon>
        <taxon>Clostridia</taxon>
        <taxon>Eubacteriales</taxon>
        <taxon>Clostridiaceae</taxon>
        <taxon>Clostridium</taxon>
    </lineage>
</organism>
<dbReference type="SUPFAM" id="SSF158472">
    <property type="entry name" value="HAMP domain-like"/>
    <property type="match status" value="1"/>
</dbReference>
<dbReference type="InterPro" id="IPR036890">
    <property type="entry name" value="HATPase_C_sf"/>
</dbReference>
<dbReference type="SUPFAM" id="SSF47384">
    <property type="entry name" value="Homodimeric domain of signal transducing histidine kinase"/>
    <property type="match status" value="1"/>
</dbReference>
<dbReference type="PANTHER" id="PTHR45453:SF3">
    <property type="entry name" value="HISTIDINE KINASE"/>
    <property type="match status" value="1"/>
</dbReference>
<dbReference type="InterPro" id="IPR005467">
    <property type="entry name" value="His_kinase_dom"/>
</dbReference>
<dbReference type="GO" id="GO:0004721">
    <property type="term" value="F:phosphoprotein phosphatase activity"/>
    <property type="evidence" value="ECO:0007669"/>
    <property type="project" value="TreeGrafter"/>
</dbReference>
<keyword evidence="9" id="KW-1133">Transmembrane helix</keyword>
<dbReference type="STRING" id="1548.CSCA_0334"/>
<evidence type="ECO:0000256" key="3">
    <source>
        <dbReference type="ARBA" id="ARBA00012438"/>
    </source>
</evidence>
<gene>
    <name evidence="12" type="ORF">CSCA_0334</name>
</gene>
<keyword evidence="8" id="KW-0175">Coiled coil</keyword>
<keyword evidence="13" id="KW-1185">Reference proteome</keyword>
<comment type="subcellular location">
    <subcellularLocation>
        <location evidence="2">Membrane</location>
    </subcellularLocation>
</comment>
<dbReference type="PRINTS" id="PR00344">
    <property type="entry name" value="BCTRLSENSOR"/>
</dbReference>
<evidence type="ECO:0000313" key="13">
    <source>
        <dbReference type="Proteomes" id="UP000033115"/>
    </source>
</evidence>
<feature type="coiled-coil region" evidence="8">
    <location>
        <begin position="253"/>
        <end position="287"/>
    </location>
</feature>
<dbReference type="Gene3D" id="6.10.340.10">
    <property type="match status" value="1"/>
</dbReference>
<dbReference type="InterPro" id="IPR050351">
    <property type="entry name" value="BphY/WalK/GraS-like"/>
</dbReference>
<dbReference type="GO" id="GO:0016036">
    <property type="term" value="P:cellular response to phosphate starvation"/>
    <property type="evidence" value="ECO:0007669"/>
    <property type="project" value="TreeGrafter"/>
</dbReference>
<dbReference type="SUPFAM" id="SSF55874">
    <property type="entry name" value="ATPase domain of HSP90 chaperone/DNA topoisomerase II/histidine kinase"/>
    <property type="match status" value="1"/>
</dbReference>
<feature type="transmembrane region" description="Helical" evidence="9">
    <location>
        <begin position="192"/>
        <end position="211"/>
    </location>
</feature>
<dbReference type="GO" id="GO:0000155">
    <property type="term" value="F:phosphorelay sensor kinase activity"/>
    <property type="evidence" value="ECO:0007669"/>
    <property type="project" value="InterPro"/>
</dbReference>
<dbReference type="Gene3D" id="3.30.565.10">
    <property type="entry name" value="Histidine kinase-like ATPase, C-terminal domain"/>
    <property type="match status" value="1"/>
</dbReference>
<dbReference type="InterPro" id="IPR004358">
    <property type="entry name" value="Sig_transdc_His_kin-like_C"/>
</dbReference>
<proteinExistence type="predicted"/>
<keyword evidence="7" id="KW-0902">Two-component regulatory system</keyword>
<evidence type="ECO:0000259" key="11">
    <source>
        <dbReference type="PROSITE" id="PS50885"/>
    </source>
</evidence>
<reference evidence="12 13" key="1">
    <citation type="journal article" date="2015" name="J. Biotechnol.">
        <title>Complete genome sequence of a malodorant-producing acetogen, Clostridium scatologenes ATCC 25775(T).</title>
        <authorList>
            <person name="Zhu Z."/>
            <person name="Guo T."/>
            <person name="Zheng H."/>
            <person name="Song T."/>
            <person name="Ouyang P."/>
            <person name="Xie J."/>
        </authorList>
    </citation>
    <scope>NUCLEOTIDE SEQUENCE [LARGE SCALE GENOMIC DNA]</scope>
    <source>
        <strain evidence="12 13">ATCC 25775</strain>
    </source>
</reference>
<feature type="transmembrane region" description="Helical" evidence="9">
    <location>
        <begin position="20"/>
        <end position="42"/>
    </location>
</feature>
<dbReference type="SMART" id="SM00304">
    <property type="entry name" value="HAMP"/>
    <property type="match status" value="1"/>
</dbReference>
<dbReference type="PROSITE" id="PS50885">
    <property type="entry name" value="HAMP"/>
    <property type="match status" value="1"/>
</dbReference>
<dbReference type="CDD" id="cd00082">
    <property type="entry name" value="HisKA"/>
    <property type="match status" value="1"/>
</dbReference>
<evidence type="ECO:0000256" key="7">
    <source>
        <dbReference type="ARBA" id="ARBA00023012"/>
    </source>
</evidence>
<keyword evidence="9" id="KW-0812">Transmembrane</keyword>
<dbReference type="PANTHER" id="PTHR45453">
    <property type="entry name" value="PHOSPHATE REGULON SENSOR PROTEIN PHOR"/>
    <property type="match status" value="1"/>
</dbReference>
<dbReference type="FunFam" id="1.10.287.130:FF:000001">
    <property type="entry name" value="Two-component sensor histidine kinase"/>
    <property type="match status" value="1"/>
</dbReference>
<evidence type="ECO:0000313" key="12">
    <source>
        <dbReference type="EMBL" id="AKA67459.1"/>
    </source>
</evidence>
<dbReference type="EMBL" id="CP009933">
    <property type="protein sequence ID" value="AKA67459.1"/>
    <property type="molecule type" value="Genomic_DNA"/>
</dbReference>
<evidence type="ECO:0000259" key="10">
    <source>
        <dbReference type="PROSITE" id="PS50109"/>
    </source>
</evidence>
<dbReference type="SMART" id="SM00387">
    <property type="entry name" value="HATPase_c"/>
    <property type="match status" value="1"/>
</dbReference>
<evidence type="ECO:0000256" key="5">
    <source>
        <dbReference type="ARBA" id="ARBA00022679"/>
    </source>
</evidence>
<feature type="domain" description="Histidine kinase" evidence="10">
    <location>
        <begin position="294"/>
        <end position="510"/>
    </location>
</feature>
<comment type="catalytic activity">
    <reaction evidence="1">
        <text>ATP + protein L-histidine = ADP + protein N-phospho-L-histidine.</text>
        <dbReference type="EC" id="2.7.13.3"/>
    </reaction>
</comment>
<keyword evidence="9" id="KW-0472">Membrane</keyword>
<evidence type="ECO:0000256" key="4">
    <source>
        <dbReference type="ARBA" id="ARBA00022553"/>
    </source>
</evidence>
<name>A0A0E3M779_CLOSL</name>
<feature type="domain" description="HAMP" evidence="11">
    <location>
        <begin position="213"/>
        <end position="265"/>
    </location>
</feature>
<accession>A0A0E3M779</accession>
<evidence type="ECO:0000256" key="8">
    <source>
        <dbReference type="SAM" id="Coils"/>
    </source>
</evidence>
<evidence type="ECO:0000256" key="6">
    <source>
        <dbReference type="ARBA" id="ARBA00022777"/>
    </source>
</evidence>
<dbReference type="CDD" id="cd06225">
    <property type="entry name" value="HAMP"/>
    <property type="match status" value="1"/>
</dbReference>
<dbReference type="HOGENOM" id="CLU_000445_89_6_9"/>
<keyword evidence="4" id="KW-0597">Phosphoprotein</keyword>
<dbReference type="InterPro" id="IPR003661">
    <property type="entry name" value="HisK_dim/P_dom"/>
</dbReference>
<protein>
    <recommendedName>
        <fullName evidence="3">histidine kinase</fullName>
        <ecNumber evidence="3">2.7.13.3</ecNumber>
    </recommendedName>
</protein>
<dbReference type="Pfam" id="PF00672">
    <property type="entry name" value="HAMP"/>
    <property type="match status" value="1"/>
</dbReference>
<dbReference type="SMART" id="SM00388">
    <property type="entry name" value="HisKA"/>
    <property type="match status" value="1"/>
</dbReference>